<accession>A0AAD9VSD4</accession>
<keyword evidence="1" id="KW-0158">Chromosome</keyword>
<dbReference type="EMBL" id="JAIFRP010000021">
    <property type="protein sequence ID" value="KAK2585288.1"/>
    <property type="molecule type" value="Genomic_DNA"/>
</dbReference>
<protein>
    <recommendedName>
        <fullName evidence="1">Kinetochore protein Spc24</fullName>
    </recommendedName>
</protein>
<dbReference type="Gene3D" id="3.30.160.570">
    <property type="entry name" value="Ncd80 complex, Spc24 subunit"/>
    <property type="match status" value="1"/>
</dbReference>
<comment type="caution">
    <text evidence="3">The sequence shown here is derived from an EMBL/GenBank/DDBJ whole genome shotgun (WGS) entry which is preliminary data.</text>
</comment>
<keyword evidence="1" id="KW-0132">Cell division</keyword>
<dbReference type="InterPro" id="IPR013252">
    <property type="entry name" value="Ndc80_Spc24"/>
</dbReference>
<keyword evidence="1" id="KW-0995">Kinetochore</keyword>
<comment type="subcellular location">
    <subcellularLocation>
        <location evidence="1">Nucleus</location>
    </subcellularLocation>
    <subcellularLocation>
        <location evidence="1">Chromosome</location>
        <location evidence="1">Centromere</location>
        <location evidence="1">Kinetochore</location>
    </subcellularLocation>
</comment>
<dbReference type="Proteomes" id="UP001258017">
    <property type="component" value="Unassembled WGS sequence"/>
</dbReference>
<reference evidence="3" key="2">
    <citation type="journal article" date="2023" name="Commun. Biol.">
        <title>Intrasexual cuticular hydrocarbon dimorphism in a wasp sheds light on hydrocarbon biosynthesis genes in Hymenoptera.</title>
        <authorList>
            <person name="Moris V.C."/>
            <person name="Podsiadlowski L."/>
            <person name="Martin S."/>
            <person name="Oeyen J.P."/>
            <person name="Donath A."/>
            <person name="Petersen M."/>
            <person name="Wilbrandt J."/>
            <person name="Misof B."/>
            <person name="Liedtke D."/>
            <person name="Thamm M."/>
            <person name="Scheiner R."/>
            <person name="Schmitt T."/>
            <person name="Niehuis O."/>
        </authorList>
    </citation>
    <scope>NUCLEOTIDE SEQUENCE</scope>
    <source>
        <strain evidence="3">GBR_01_08_01A</strain>
    </source>
</reference>
<keyword evidence="1" id="KW-0131">Cell cycle</keyword>
<comment type="similarity">
    <text evidence="1">Belongs to the SPC24 family.</text>
</comment>
<keyword evidence="2" id="KW-0175">Coiled coil</keyword>
<organism evidence="3 4">
    <name type="scientific">Odynerus spinipes</name>
    <dbReference type="NCBI Taxonomy" id="1348599"/>
    <lineage>
        <taxon>Eukaryota</taxon>
        <taxon>Metazoa</taxon>
        <taxon>Ecdysozoa</taxon>
        <taxon>Arthropoda</taxon>
        <taxon>Hexapoda</taxon>
        <taxon>Insecta</taxon>
        <taxon>Pterygota</taxon>
        <taxon>Neoptera</taxon>
        <taxon>Endopterygota</taxon>
        <taxon>Hymenoptera</taxon>
        <taxon>Apocrita</taxon>
        <taxon>Aculeata</taxon>
        <taxon>Vespoidea</taxon>
        <taxon>Vespidae</taxon>
        <taxon>Eumeninae</taxon>
        <taxon>Odynerus</taxon>
    </lineage>
</organism>
<comment type="function">
    <text evidence="1">Acts as a component of the essential kinetochore-associated NDC80 complex, which is required for chromosome segregation and spindle checkpoint activity.</text>
</comment>
<keyword evidence="1" id="KW-0498">Mitosis</keyword>
<keyword evidence="4" id="KW-1185">Reference proteome</keyword>
<evidence type="ECO:0000256" key="1">
    <source>
        <dbReference type="RuleBase" id="RU368011"/>
    </source>
</evidence>
<name>A0AAD9VSD4_9HYME</name>
<keyword evidence="1" id="KW-0539">Nucleus</keyword>
<evidence type="ECO:0000256" key="2">
    <source>
        <dbReference type="SAM" id="Coils"/>
    </source>
</evidence>
<dbReference type="Pfam" id="PF08286">
    <property type="entry name" value="Spc24"/>
    <property type="match status" value="1"/>
</dbReference>
<sequence>MDEIKSLQSKHDSVTTSQLEELVNKCGKQVFQVKQDELEKENEAKIERLIFELISMKENLHTEHQVLEQKNKELLKHNDVVVKLNAEHSKFIEECQNLEIKKNLLKTTKPNQQDQLLLEQGTKKLRLYKALTGIHWDYSTFKESIEGYVTNKSDYIHHFCFKKDEDPEELSNLLWNEIYLSIENMLSENNKENLAVLK</sequence>
<feature type="coiled-coil region" evidence="2">
    <location>
        <begin position="57"/>
        <end position="101"/>
    </location>
</feature>
<comment type="subunit">
    <text evidence="1">Component of the NDC80 complex.</text>
</comment>
<reference evidence="3" key="1">
    <citation type="submission" date="2021-08" db="EMBL/GenBank/DDBJ databases">
        <authorList>
            <person name="Misof B."/>
            <person name="Oliver O."/>
            <person name="Podsiadlowski L."/>
            <person name="Donath A."/>
            <person name="Peters R."/>
            <person name="Mayer C."/>
            <person name="Rust J."/>
            <person name="Gunkel S."/>
            <person name="Lesny P."/>
            <person name="Martin S."/>
            <person name="Oeyen J.P."/>
            <person name="Petersen M."/>
            <person name="Panagiotis P."/>
            <person name="Wilbrandt J."/>
            <person name="Tanja T."/>
        </authorList>
    </citation>
    <scope>NUCLEOTIDE SEQUENCE</scope>
    <source>
        <strain evidence="3">GBR_01_08_01A</strain>
        <tissue evidence="3">Thorax + abdomen</tissue>
    </source>
</reference>
<keyword evidence="1" id="KW-0137">Centromere</keyword>
<evidence type="ECO:0000313" key="3">
    <source>
        <dbReference type="EMBL" id="KAK2585288.1"/>
    </source>
</evidence>
<gene>
    <name evidence="3" type="ORF">KPH14_009975</name>
</gene>
<proteinExistence type="inferred from homology"/>
<evidence type="ECO:0000313" key="4">
    <source>
        <dbReference type="Proteomes" id="UP001258017"/>
    </source>
</evidence>
<dbReference type="AlphaFoldDB" id="A0AAD9VSD4"/>